<reference evidence="3" key="1">
    <citation type="submission" date="2022-11" db="UniProtKB">
        <authorList>
            <consortium name="WormBaseParasite"/>
        </authorList>
    </citation>
    <scope>IDENTIFICATION</scope>
</reference>
<dbReference type="WBParaSite" id="scf7180000421607.g7357">
    <property type="protein sequence ID" value="scf7180000421607.g7357"/>
    <property type="gene ID" value="scf7180000421607.g7357"/>
</dbReference>
<dbReference type="AlphaFoldDB" id="A0A915NZV7"/>
<accession>A0A915NZV7</accession>
<evidence type="ECO:0000313" key="3">
    <source>
        <dbReference type="WBParaSite" id="scf7180000421607.g7357"/>
    </source>
</evidence>
<feature type="coiled-coil region" evidence="1">
    <location>
        <begin position="141"/>
        <end position="168"/>
    </location>
</feature>
<keyword evidence="1" id="KW-0175">Coiled coil</keyword>
<keyword evidence="2" id="KW-1185">Reference proteome</keyword>
<dbReference type="Proteomes" id="UP000887560">
    <property type="component" value="Unplaced"/>
</dbReference>
<evidence type="ECO:0000313" key="2">
    <source>
        <dbReference type="Proteomes" id="UP000887560"/>
    </source>
</evidence>
<proteinExistence type="predicted"/>
<organism evidence="2 3">
    <name type="scientific">Meloidogyne floridensis</name>
    <dbReference type="NCBI Taxonomy" id="298350"/>
    <lineage>
        <taxon>Eukaryota</taxon>
        <taxon>Metazoa</taxon>
        <taxon>Ecdysozoa</taxon>
        <taxon>Nematoda</taxon>
        <taxon>Chromadorea</taxon>
        <taxon>Rhabditida</taxon>
        <taxon>Tylenchina</taxon>
        <taxon>Tylenchomorpha</taxon>
        <taxon>Tylenchoidea</taxon>
        <taxon>Meloidogynidae</taxon>
        <taxon>Meloidogyninae</taxon>
        <taxon>Meloidogyne</taxon>
    </lineage>
</organism>
<dbReference type="SUPFAM" id="SSF54001">
    <property type="entry name" value="Cysteine proteinases"/>
    <property type="match status" value="1"/>
</dbReference>
<protein>
    <submittedName>
        <fullName evidence="3">Uncharacterized protein</fullName>
    </submittedName>
</protein>
<evidence type="ECO:0000256" key="1">
    <source>
        <dbReference type="SAM" id="Coils"/>
    </source>
</evidence>
<dbReference type="Gene3D" id="3.90.70.10">
    <property type="entry name" value="Cysteine proteinases"/>
    <property type="match status" value="1"/>
</dbReference>
<dbReference type="InterPro" id="IPR038765">
    <property type="entry name" value="Papain-like_cys_pep_sf"/>
</dbReference>
<name>A0A915NZV7_9BILA</name>
<sequence length="200" mass="22691">MNTKNFITLYKTKEISEYINGINQRGSQGALSACLAAAYWSRKYAVLNTNILLDIISRFRSDFDGECEKDADEFLIWILMQLAEDTKKENVELGINLKNYPGGNLRNNGKEYAFIQQKESPIVLSFFASIERILNDAGTRRKENVELRKACEESLEQLNAELQTFGQQQTENGTGPSCAILPNGNNIFLADRYFPPFELV</sequence>